<dbReference type="AlphaFoldDB" id="W6MFB6"/>
<name>W6MFB6_9ASCO</name>
<evidence type="ECO:0000313" key="6">
    <source>
        <dbReference type="EMBL" id="CDK24196.1"/>
    </source>
</evidence>
<proteinExistence type="predicted"/>
<dbReference type="RefSeq" id="XP_022456213.1">
    <property type="nucleotide sequence ID" value="XM_022604667.1"/>
</dbReference>
<evidence type="ECO:0000256" key="3">
    <source>
        <dbReference type="PROSITE-ProRule" id="PRU00176"/>
    </source>
</evidence>
<dbReference type="InterPro" id="IPR012677">
    <property type="entry name" value="Nucleotide-bd_a/b_plait_sf"/>
</dbReference>
<reference evidence="6" key="1">
    <citation type="submission" date="2013-12" db="EMBL/GenBank/DDBJ databases">
        <authorList>
            <person name="Genoscope - CEA"/>
        </authorList>
    </citation>
    <scope>NUCLEOTIDE SEQUENCE</scope>
    <source>
        <strain evidence="6">CBS 1993</strain>
    </source>
</reference>
<evidence type="ECO:0000313" key="7">
    <source>
        <dbReference type="Proteomes" id="UP000019384"/>
    </source>
</evidence>
<feature type="domain" description="RRM" evidence="5">
    <location>
        <begin position="409"/>
        <end position="485"/>
    </location>
</feature>
<organism evidence="6 7">
    <name type="scientific">Kuraishia capsulata CBS 1993</name>
    <dbReference type="NCBI Taxonomy" id="1382522"/>
    <lineage>
        <taxon>Eukaryota</taxon>
        <taxon>Fungi</taxon>
        <taxon>Dikarya</taxon>
        <taxon>Ascomycota</taxon>
        <taxon>Saccharomycotina</taxon>
        <taxon>Pichiomycetes</taxon>
        <taxon>Pichiales</taxon>
        <taxon>Pichiaceae</taxon>
        <taxon>Kuraishia</taxon>
    </lineage>
</organism>
<evidence type="ECO:0000256" key="4">
    <source>
        <dbReference type="SAM" id="MobiDB-lite"/>
    </source>
</evidence>
<keyword evidence="7" id="KW-1185">Reference proteome</keyword>
<keyword evidence="1" id="KW-0677">Repeat</keyword>
<dbReference type="PROSITE" id="PS50102">
    <property type="entry name" value="RRM"/>
    <property type="match status" value="3"/>
</dbReference>
<dbReference type="SMART" id="SM00360">
    <property type="entry name" value="RRM"/>
    <property type="match status" value="4"/>
</dbReference>
<gene>
    <name evidence="6" type="ORF">KUCA_T00000156001</name>
</gene>
<dbReference type="HOGENOM" id="CLU_379003_0_0_1"/>
<keyword evidence="2 3" id="KW-0694">RNA-binding</keyword>
<dbReference type="GeneID" id="34517601"/>
<evidence type="ECO:0000256" key="1">
    <source>
        <dbReference type="ARBA" id="ARBA00022737"/>
    </source>
</evidence>
<feature type="compositionally biased region" description="Low complexity" evidence="4">
    <location>
        <begin position="53"/>
        <end position="64"/>
    </location>
</feature>
<feature type="region of interest" description="Disordered" evidence="4">
    <location>
        <begin position="146"/>
        <end position="179"/>
    </location>
</feature>
<dbReference type="STRING" id="1382522.W6MFB6"/>
<dbReference type="EMBL" id="HG793125">
    <property type="protein sequence ID" value="CDK24196.1"/>
    <property type="molecule type" value="Genomic_DNA"/>
</dbReference>
<sequence>MLHPQFWLSRTLSFLYSFLKPIPETIWSYFKLTNTFDSRLKESLRRLRDSTMRLSPTRLSPSRHSPTRPSPSRQTEGNIAKKTVASDRKKNEIKSASPENLTAHGHGSKSNENNSGILATLSLNRPGKATFNKYWNHSKKVNEPVTSCVDEPKEPENVNFDPPVENDTDSNSDTSTSTVIQNHQEENASTGTHAFELISSDSTQVVPLHIGNLHKSVTEQQILDLFSAVAPIISARVCKDSVSGDSLGYAYINVANSAYAEKIMSTLNYSTVSGREIRITPSIRDKTKRSTIGANVFISDLPCNITSKMLSDMFESFGVWSCKADNVKRHGFVHFRNKADAYKVVDLINSGAIFDTPATAAIHISKTDRSHLPAFTQSKPRTVSDVVVIPPPAISLHNINDHRKPKENLTIFIRNLPLHTSESSIRVLVAGYDTVTSILSKYITSRDATWALVTFGSKNGTLNAIKHLDGSKYCGKRLTVELAVPLEEKRYGIMSSSTKTISPLTLLVNNLDMSLGKRELFMFCCRFGHVLKVKVFNSRAGGIFKAVNYGYITMADAESTARVYKNIGELGAKAYIVNVSPSNPNQKTQPIRKLKNGHPPVFQKFYESPLSATQVSLLDEFRVFVLHSIMESKVEIERQRWMRSQVIDLLTDIAYNHLGNELHASSDFADNIAILDATRIAQEMLRLFWDYEELFHLAVECPSVDCQLRVKLLLPMIETGKALGILKDIKK</sequence>
<dbReference type="CDD" id="cd00590">
    <property type="entry name" value="RRM_SF"/>
    <property type="match status" value="2"/>
</dbReference>
<dbReference type="PANTHER" id="PTHR24012">
    <property type="entry name" value="RNA BINDING PROTEIN"/>
    <property type="match status" value="1"/>
</dbReference>
<dbReference type="SUPFAM" id="SSF54928">
    <property type="entry name" value="RNA-binding domain, RBD"/>
    <property type="match status" value="2"/>
</dbReference>
<dbReference type="InterPro" id="IPR000504">
    <property type="entry name" value="RRM_dom"/>
</dbReference>
<dbReference type="Pfam" id="PF00076">
    <property type="entry name" value="RRM_1"/>
    <property type="match status" value="3"/>
</dbReference>
<reference evidence="6" key="2">
    <citation type="submission" date="2014-02" db="EMBL/GenBank/DDBJ databases">
        <title>Complete DNA sequence of /Kuraishia capsulata/ illustrates novel genomic features among budding yeasts (/Saccharomycotina/).</title>
        <authorList>
            <person name="Morales L."/>
            <person name="Noel B."/>
            <person name="Porcel B."/>
            <person name="Marcet-Houben M."/>
            <person name="Hullo M-F."/>
            <person name="Sacerdot C."/>
            <person name="Tekaia F."/>
            <person name="Leh-Louis V."/>
            <person name="Despons L."/>
            <person name="Khanna V."/>
            <person name="Aury J-M."/>
            <person name="Barbe V."/>
            <person name="Couloux A."/>
            <person name="Labadie K."/>
            <person name="Pelletier E."/>
            <person name="Souciet J-L."/>
            <person name="Boekhout T."/>
            <person name="Gabaldon T."/>
            <person name="Wincker P."/>
            <person name="Dujon B."/>
        </authorList>
    </citation>
    <scope>NUCLEOTIDE SEQUENCE</scope>
    <source>
        <strain evidence="6">CBS 1993</strain>
    </source>
</reference>
<dbReference type="Pfam" id="PF13893">
    <property type="entry name" value="RRM_5"/>
    <property type="match status" value="1"/>
</dbReference>
<dbReference type="InterPro" id="IPR035979">
    <property type="entry name" value="RBD_domain_sf"/>
</dbReference>
<evidence type="ECO:0000256" key="2">
    <source>
        <dbReference type="ARBA" id="ARBA00022884"/>
    </source>
</evidence>
<feature type="region of interest" description="Disordered" evidence="4">
    <location>
        <begin position="47"/>
        <end position="115"/>
    </location>
</feature>
<feature type="compositionally biased region" description="Basic and acidic residues" evidence="4">
    <location>
        <begin position="84"/>
        <end position="93"/>
    </location>
</feature>
<feature type="domain" description="RRM" evidence="5">
    <location>
        <begin position="206"/>
        <end position="284"/>
    </location>
</feature>
<dbReference type="Proteomes" id="UP000019384">
    <property type="component" value="Unassembled WGS sequence"/>
</dbReference>
<accession>W6MFB6</accession>
<feature type="domain" description="RRM" evidence="5">
    <location>
        <begin position="294"/>
        <end position="369"/>
    </location>
</feature>
<dbReference type="Gene3D" id="3.30.70.330">
    <property type="match status" value="4"/>
</dbReference>
<protein>
    <recommendedName>
        <fullName evidence="5">RRM domain-containing protein</fullName>
    </recommendedName>
</protein>
<dbReference type="OrthoDB" id="1749473at2759"/>
<evidence type="ECO:0000259" key="5">
    <source>
        <dbReference type="PROSITE" id="PS50102"/>
    </source>
</evidence>
<dbReference type="GO" id="GO:0003723">
    <property type="term" value="F:RNA binding"/>
    <property type="evidence" value="ECO:0007669"/>
    <property type="project" value="UniProtKB-UniRule"/>
</dbReference>